<proteinExistence type="predicted"/>
<dbReference type="AlphaFoldDB" id="A0AAV7W4M5"/>
<name>A0AAV7W4M5_PLEWA</name>
<accession>A0AAV7W4M5</accession>
<sequence length="166" mass="17810">MWPPTRVRSWRLTFPGDLRLWSRARLRPPRISLAVHRAGSILGRGQYGGVSGCGIRSSAARAFSVTGRPPAPTGGTALAPWGHREAPRAEFGARPAALIGDAAARDAEQEASAAANWDPEGVSGSGRAAEVWSLGTWPHMEASCMWCGWHHRDRVPLRGPTGSEAR</sequence>
<protein>
    <submittedName>
        <fullName evidence="1">Uncharacterized protein</fullName>
    </submittedName>
</protein>
<keyword evidence="2" id="KW-1185">Reference proteome</keyword>
<dbReference type="Proteomes" id="UP001066276">
    <property type="component" value="Chromosome 1_2"/>
</dbReference>
<evidence type="ECO:0000313" key="1">
    <source>
        <dbReference type="EMBL" id="KAJ1208940.1"/>
    </source>
</evidence>
<organism evidence="1 2">
    <name type="scientific">Pleurodeles waltl</name>
    <name type="common">Iberian ribbed newt</name>
    <dbReference type="NCBI Taxonomy" id="8319"/>
    <lineage>
        <taxon>Eukaryota</taxon>
        <taxon>Metazoa</taxon>
        <taxon>Chordata</taxon>
        <taxon>Craniata</taxon>
        <taxon>Vertebrata</taxon>
        <taxon>Euteleostomi</taxon>
        <taxon>Amphibia</taxon>
        <taxon>Batrachia</taxon>
        <taxon>Caudata</taxon>
        <taxon>Salamandroidea</taxon>
        <taxon>Salamandridae</taxon>
        <taxon>Pleurodelinae</taxon>
        <taxon>Pleurodeles</taxon>
    </lineage>
</organism>
<gene>
    <name evidence="1" type="ORF">NDU88_004319</name>
</gene>
<dbReference type="EMBL" id="JANPWB010000002">
    <property type="protein sequence ID" value="KAJ1208940.1"/>
    <property type="molecule type" value="Genomic_DNA"/>
</dbReference>
<evidence type="ECO:0000313" key="2">
    <source>
        <dbReference type="Proteomes" id="UP001066276"/>
    </source>
</evidence>
<reference evidence="1" key="1">
    <citation type="journal article" date="2022" name="bioRxiv">
        <title>Sequencing and chromosome-scale assembly of the giantPleurodeles waltlgenome.</title>
        <authorList>
            <person name="Brown T."/>
            <person name="Elewa A."/>
            <person name="Iarovenko S."/>
            <person name="Subramanian E."/>
            <person name="Araus A.J."/>
            <person name="Petzold A."/>
            <person name="Susuki M."/>
            <person name="Suzuki K.-i.T."/>
            <person name="Hayashi T."/>
            <person name="Toyoda A."/>
            <person name="Oliveira C."/>
            <person name="Osipova E."/>
            <person name="Leigh N.D."/>
            <person name="Simon A."/>
            <person name="Yun M.H."/>
        </authorList>
    </citation>
    <scope>NUCLEOTIDE SEQUENCE</scope>
    <source>
        <strain evidence="1">20211129_DDA</strain>
        <tissue evidence="1">Liver</tissue>
    </source>
</reference>
<comment type="caution">
    <text evidence="1">The sequence shown here is derived from an EMBL/GenBank/DDBJ whole genome shotgun (WGS) entry which is preliminary data.</text>
</comment>